<protein>
    <recommendedName>
        <fullName evidence="9">NB-ARC domain-containing protein</fullName>
    </recommendedName>
</protein>
<keyword evidence="4" id="KW-0611">Plant defense</keyword>
<comment type="caution">
    <text evidence="7">The sequence shown here is derived from an EMBL/GenBank/DDBJ whole genome shotgun (WGS) entry which is preliminary data.</text>
</comment>
<keyword evidence="2" id="KW-0677">Repeat</keyword>
<dbReference type="InterPro" id="IPR042197">
    <property type="entry name" value="Apaf_helical"/>
</dbReference>
<proteinExistence type="predicted"/>
<dbReference type="InterPro" id="IPR057135">
    <property type="entry name" value="At4g27190-like_LRR"/>
</dbReference>
<dbReference type="Gene3D" id="1.10.8.430">
    <property type="entry name" value="Helical domain of apoptotic protease-activating factors"/>
    <property type="match status" value="1"/>
</dbReference>
<dbReference type="PANTHER" id="PTHR33463">
    <property type="entry name" value="NB-ARC DOMAIN-CONTAINING PROTEIN-RELATED"/>
    <property type="match status" value="1"/>
</dbReference>
<dbReference type="InterPro" id="IPR001611">
    <property type="entry name" value="Leu-rich_rpt"/>
</dbReference>
<dbReference type="Pfam" id="PF23559">
    <property type="entry name" value="WHD_DRP"/>
    <property type="match status" value="1"/>
</dbReference>
<evidence type="ECO:0000256" key="1">
    <source>
        <dbReference type="ARBA" id="ARBA00022614"/>
    </source>
</evidence>
<evidence type="ECO:0000256" key="4">
    <source>
        <dbReference type="ARBA" id="ARBA00022821"/>
    </source>
</evidence>
<dbReference type="Gene3D" id="3.80.10.10">
    <property type="entry name" value="Ribonuclease Inhibitor"/>
    <property type="match status" value="3"/>
</dbReference>
<sequence length="659" mass="75071">MEEEAWKLFLEKVGPDILNILGVEPIARSIAKRFVGLPLGVITIASCMKGIDDICEWRNSLKELSLRQKSVNGFEDEMFQQLQFSYDRLKDLELQHCFLSCVLYPEDEEIGEGSLIQLWIAEGLVEEMDSMQVEFDRGRAVMNRLINNCLLEAFTNLENERTVKMHDLVKDMALHIAKPRFLVKAGMMLEKPPDVQEWSMGLEKFSLMSNWCLRILYPLEVLPPKCPRLTTLLLSNCDIASILEGFFKDMGALKILDLSANPIDSLSFSLTKCSKLTTLLLSDCRINSIPEGFFKHMDALKVLDLTRNPIKNLPNFLSKCSMLTTLLLSHCGIATIPEGFFKHMDALTVLDLSRNPIKYLPNSLSNCSMLTTLLMSSCCILSIPEDFFKHMGGLKILNLSENRLKSLQHSLSNLKNLNSLMLADCGFIENVPSLSNLQVLKKLDLRGTNIKEFPQGMENLVSLEYLNMDRWKNLHEIPKGILSRLSCLQELIIDETLIRGKKEEPHQYRIFVADAKWHAVFGNTRKLIGVRGCNIYSYQIMLPRDIEELKIHNCNLDCSEGYPLFSRFILFSLATFSSLKFLEIYSCRNMRKLFSPNCVPLNLQELRVNVCEQVEEIIASEGGMVTMEFRLPQLRKLILEDLPELNRICSVGGVLVCDS</sequence>
<gene>
    <name evidence="7" type="ORF">V6N11_079243</name>
</gene>
<dbReference type="Pfam" id="PF13855">
    <property type="entry name" value="LRR_8"/>
    <property type="match status" value="2"/>
</dbReference>
<dbReference type="Pfam" id="PF23247">
    <property type="entry name" value="LRR_RPS2"/>
    <property type="match status" value="1"/>
</dbReference>
<feature type="domain" description="Disease resistance protein At4g27190-like leucine-rich repeats" evidence="5">
    <location>
        <begin position="574"/>
        <end position="650"/>
    </location>
</feature>
<dbReference type="Pfam" id="PF00560">
    <property type="entry name" value="LRR_1"/>
    <property type="match status" value="1"/>
</dbReference>
<dbReference type="InterPro" id="IPR032675">
    <property type="entry name" value="LRR_dom_sf"/>
</dbReference>
<accession>A0ABR2RVH6</accession>
<dbReference type="InterPro" id="IPR058922">
    <property type="entry name" value="WHD_DRP"/>
</dbReference>
<keyword evidence="1" id="KW-0433">Leucine-rich repeat</keyword>
<dbReference type="SUPFAM" id="SSF52540">
    <property type="entry name" value="P-loop containing nucleoside triphosphate hydrolases"/>
    <property type="match status" value="1"/>
</dbReference>
<organism evidence="7 8">
    <name type="scientific">Hibiscus sabdariffa</name>
    <name type="common">roselle</name>
    <dbReference type="NCBI Taxonomy" id="183260"/>
    <lineage>
        <taxon>Eukaryota</taxon>
        <taxon>Viridiplantae</taxon>
        <taxon>Streptophyta</taxon>
        <taxon>Embryophyta</taxon>
        <taxon>Tracheophyta</taxon>
        <taxon>Spermatophyta</taxon>
        <taxon>Magnoliopsida</taxon>
        <taxon>eudicotyledons</taxon>
        <taxon>Gunneridae</taxon>
        <taxon>Pentapetalae</taxon>
        <taxon>rosids</taxon>
        <taxon>malvids</taxon>
        <taxon>Malvales</taxon>
        <taxon>Malvaceae</taxon>
        <taxon>Malvoideae</taxon>
        <taxon>Hibiscus</taxon>
    </lineage>
</organism>
<dbReference type="EMBL" id="JBBPBN010000020">
    <property type="protein sequence ID" value="KAK9016749.1"/>
    <property type="molecule type" value="Genomic_DNA"/>
</dbReference>
<dbReference type="PANTHER" id="PTHR33463:SF187">
    <property type="entry name" value="AND NB-ARC DOMAIN DISEASE RESISTANCE PROTEIN, PUTATIVE-RELATED"/>
    <property type="match status" value="1"/>
</dbReference>
<dbReference type="InterPro" id="IPR027417">
    <property type="entry name" value="P-loop_NTPase"/>
</dbReference>
<dbReference type="SMART" id="SM00369">
    <property type="entry name" value="LRR_TYP"/>
    <property type="match status" value="8"/>
</dbReference>
<evidence type="ECO:0000313" key="7">
    <source>
        <dbReference type="EMBL" id="KAK9016749.1"/>
    </source>
</evidence>
<keyword evidence="8" id="KW-1185">Reference proteome</keyword>
<evidence type="ECO:0000256" key="2">
    <source>
        <dbReference type="ARBA" id="ARBA00022737"/>
    </source>
</evidence>
<reference evidence="7 8" key="1">
    <citation type="journal article" date="2024" name="G3 (Bethesda)">
        <title>Genome assembly of Hibiscus sabdariffa L. provides insights into metabolisms of medicinal natural products.</title>
        <authorList>
            <person name="Kim T."/>
        </authorList>
    </citation>
    <scope>NUCLEOTIDE SEQUENCE [LARGE SCALE GENOMIC DNA]</scope>
    <source>
        <strain evidence="7">TK-2024</strain>
        <tissue evidence="7">Old leaves</tissue>
    </source>
</reference>
<dbReference type="PROSITE" id="PS51450">
    <property type="entry name" value="LRR"/>
    <property type="match status" value="3"/>
</dbReference>
<evidence type="ECO:0000259" key="5">
    <source>
        <dbReference type="Pfam" id="PF23247"/>
    </source>
</evidence>
<dbReference type="Proteomes" id="UP001396334">
    <property type="component" value="Unassembled WGS sequence"/>
</dbReference>
<evidence type="ECO:0000313" key="8">
    <source>
        <dbReference type="Proteomes" id="UP001396334"/>
    </source>
</evidence>
<evidence type="ECO:0000259" key="6">
    <source>
        <dbReference type="Pfam" id="PF23559"/>
    </source>
</evidence>
<evidence type="ECO:0008006" key="9">
    <source>
        <dbReference type="Google" id="ProtNLM"/>
    </source>
</evidence>
<dbReference type="InterPro" id="IPR050905">
    <property type="entry name" value="Plant_NBS-LRR"/>
</dbReference>
<name>A0ABR2RVH6_9ROSI</name>
<keyword evidence="3" id="KW-0547">Nucleotide-binding</keyword>
<dbReference type="Gene3D" id="1.10.10.10">
    <property type="entry name" value="Winged helix-like DNA-binding domain superfamily/Winged helix DNA-binding domain"/>
    <property type="match status" value="1"/>
</dbReference>
<evidence type="ECO:0000256" key="3">
    <source>
        <dbReference type="ARBA" id="ARBA00022741"/>
    </source>
</evidence>
<dbReference type="SUPFAM" id="SSF52058">
    <property type="entry name" value="L domain-like"/>
    <property type="match status" value="1"/>
</dbReference>
<dbReference type="InterPro" id="IPR036388">
    <property type="entry name" value="WH-like_DNA-bd_sf"/>
</dbReference>
<dbReference type="InterPro" id="IPR003591">
    <property type="entry name" value="Leu-rich_rpt_typical-subtyp"/>
</dbReference>
<feature type="domain" description="Disease resistance protein winged helix" evidence="6">
    <location>
        <begin position="103"/>
        <end position="173"/>
    </location>
</feature>